<evidence type="ECO:0000313" key="2">
    <source>
        <dbReference type="EMBL" id="GGD63788.1"/>
    </source>
</evidence>
<evidence type="ECO:0008006" key="4">
    <source>
        <dbReference type="Google" id="ProtNLM"/>
    </source>
</evidence>
<dbReference type="RefSeq" id="WP_099034181.1">
    <property type="nucleotide sequence ID" value="NZ_BMGJ01000006.1"/>
</dbReference>
<name>A0ABQ1RAD4_9ALTE</name>
<feature type="compositionally biased region" description="Low complexity" evidence="1">
    <location>
        <begin position="205"/>
        <end position="222"/>
    </location>
</feature>
<dbReference type="NCBIfam" id="TIGR00752">
    <property type="entry name" value="slp"/>
    <property type="match status" value="1"/>
</dbReference>
<dbReference type="EMBL" id="BMGJ01000006">
    <property type="protein sequence ID" value="GGD63788.1"/>
    <property type="molecule type" value="Genomic_DNA"/>
</dbReference>
<keyword evidence="3" id="KW-1185">Reference proteome</keyword>
<dbReference type="PROSITE" id="PS51257">
    <property type="entry name" value="PROKAR_LIPOPROTEIN"/>
    <property type="match status" value="1"/>
</dbReference>
<accession>A0ABQ1RAD4</accession>
<protein>
    <recommendedName>
        <fullName evidence="4">Starvation-inducible protein</fullName>
    </recommendedName>
</protein>
<feature type="region of interest" description="Disordered" evidence="1">
    <location>
        <begin position="186"/>
        <end position="234"/>
    </location>
</feature>
<dbReference type="PANTHER" id="PTHR37530">
    <property type="entry name" value="OUTER MEMBRANE PROTEIN SLP"/>
    <property type="match status" value="1"/>
</dbReference>
<organism evidence="2 3">
    <name type="scientific">Lacimicrobium alkaliphilum</name>
    <dbReference type="NCBI Taxonomy" id="1526571"/>
    <lineage>
        <taxon>Bacteria</taxon>
        <taxon>Pseudomonadati</taxon>
        <taxon>Pseudomonadota</taxon>
        <taxon>Gammaproteobacteria</taxon>
        <taxon>Alteromonadales</taxon>
        <taxon>Alteromonadaceae</taxon>
        <taxon>Lacimicrobium</taxon>
    </lineage>
</organism>
<dbReference type="InterPro" id="IPR004658">
    <property type="entry name" value="OMP_Slp"/>
</dbReference>
<comment type="caution">
    <text evidence="2">The sequence shown here is derived from an EMBL/GenBank/DDBJ whole genome shotgun (WGS) entry which is preliminary data.</text>
</comment>
<evidence type="ECO:0000256" key="1">
    <source>
        <dbReference type="SAM" id="MobiDB-lite"/>
    </source>
</evidence>
<evidence type="ECO:0000313" key="3">
    <source>
        <dbReference type="Proteomes" id="UP000614272"/>
    </source>
</evidence>
<dbReference type="PANTHER" id="PTHR37530:SF1">
    <property type="entry name" value="OUTER MEMBRANE PROTEIN SLP"/>
    <property type="match status" value="1"/>
</dbReference>
<reference evidence="3" key="1">
    <citation type="journal article" date="2019" name="Int. J. Syst. Evol. Microbiol.">
        <title>The Global Catalogue of Microorganisms (GCM) 10K type strain sequencing project: providing services to taxonomists for standard genome sequencing and annotation.</title>
        <authorList>
            <consortium name="The Broad Institute Genomics Platform"/>
            <consortium name="The Broad Institute Genome Sequencing Center for Infectious Disease"/>
            <person name="Wu L."/>
            <person name="Ma J."/>
        </authorList>
    </citation>
    <scope>NUCLEOTIDE SEQUENCE [LARGE SCALE GENOMIC DNA]</scope>
    <source>
        <strain evidence="3">CGMCC 1.12923</strain>
    </source>
</reference>
<dbReference type="Pfam" id="PF03843">
    <property type="entry name" value="Slp"/>
    <property type="match status" value="1"/>
</dbReference>
<gene>
    <name evidence="2" type="ORF">GCM10011357_18910</name>
</gene>
<feature type="compositionally biased region" description="Polar residues" evidence="1">
    <location>
        <begin position="186"/>
        <end position="201"/>
    </location>
</feature>
<sequence length="234" mass="25993">MKRLLIVAMVLGMAGCSTIPEPIQLEDESNLLSYQQVSASPEQTRGAKVRWGGVIARVDNLKQNTRLEVLSYPLKSYGRPITSDDSAGRFRVYIDGFVDPMVYKAGRLLTVIGEAGGSESGSVGEHEYVFPVVNASGYHMWKNIDRVSVSGFGVGMGTWPGYYSSWYGWHLWPYHQRVIIRSKNSKGNIVPSSGSVNNSRPKANRSPSPARAQRPARPQPRQNTNRDMGNIQRH</sequence>
<dbReference type="Proteomes" id="UP000614272">
    <property type="component" value="Unassembled WGS sequence"/>
</dbReference>
<proteinExistence type="predicted"/>